<dbReference type="EMBL" id="CP030850">
    <property type="protein sequence ID" value="AXE17886.1"/>
    <property type="molecule type" value="Genomic_DNA"/>
</dbReference>
<dbReference type="OrthoDB" id="9858152at2"/>
<proteinExistence type="predicted"/>
<evidence type="ECO:0000313" key="2">
    <source>
        <dbReference type="EMBL" id="AXE17886.1"/>
    </source>
</evidence>
<evidence type="ECO:0000256" key="1">
    <source>
        <dbReference type="SAM" id="MobiDB-lite"/>
    </source>
</evidence>
<protein>
    <submittedName>
        <fullName evidence="2">Uncharacterized protein</fullName>
    </submittedName>
</protein>
<keyword evidence="3" id="KW-1185">Reference proteome</keyword>
<dbReference type="AlphaFoldDB" id="A0A344TGW5"/>
<dbReference type="Proteomes" id="UP000251993">
    <property type="component" value="Chromosome"/>
</dbReference>
<sequence>MHLGINNQLKPDRKMARPKKQATTQEKKVLKDAFERLLERAELMEKVDISALPSLQEIENTLVKLTVMYVKAYNHAANTCNLPELDESYAALLDDSARRMIKSMLRQLSVIYP</sequence>
<reference evidence="2 3" key="1">
    <citation type="submission" date="2018-07" db="EMBL/GenBank/DDBJ databases">
        <title>Genome sequencing of Runella.</title>
        <authorList>
            <person name="Baek M.-G."/>
            <person name="Yi H."/>
        </authorList>
    </citation>
    <scope>NUCLEOTIDE SEQUENCE [LARGE SCALE GENOMIC DNA]</scope>
    <source>
        <strain evidence="2 3">HYN0085</strain>
    </source>
</reference>
<accession>A0A344TGW5</accession>
<dbReference type="KEGG" id="run:DR864_09160"/>
<feature type="region of interest" description="Disordered" evidence="1">
    <location>
        <begin position="1"/>
        <end position="26"/>
    </location>
</feature>
<gene>
    <name evidence="2" type="ORF">DR864_09160</name>
</gene>
<evidence type="ECO:0000313" key="3">
    <source>
        <dbReference type="Proteomes" id="UP000251993"/>
    </source>
</evidence>
<organism evidence="2 3">
    <name type="scientific">Runella rosea</name>
    <dbReference type="NCBI Taxonomy" id="2259595"/>
    <lineage>
        <taxon>Bacteria</taxon>
        <taxon>Pseudomonadati</taxon>
        <taxon>Bacteroidota</taxon>
        <taxon>Cytophagia</taxon>
        <taxon>Cytophagales</taxon>
        <taxon>Spirosomataceae</taxon>
        <taxon>Runella</taxon>
    </lineage>
</organism>
<name>A0A344TGW5_9BACT</name>